<evidence type="ECO:0000313" key="2">
    <source>
        <dbReference type="Proteomes" id="UP000637720"/>
    </source>
</evidence>
<comment type="caution">
    <text evidence="1">The sequence shown here is derived from an EMBL/GenBank/DDBJ whole genome shotgun (WGS) entry which is preliminary data.</text>
</comment>
<dbReference type="Proteomes" id="UP000637720">
    <property type="component" value="Unassembled WGS sequence"/>
</dbReference>
<dbReference type="Pfam" id="PF09148">
    <property type="entry name" value="DUF1934"/>
    <property type="match status" value="1"/>
</dbReference>
<dbReference type="RefSeq" id="WP_188818108.1">
    <property type="nucleotide sequence ID" value="NZ_BMOF01000064.1"/>
</dbReference>
<dbReference type="InterPro" id="IPR015231">
    <property type="entry name" value="DUF1934"/>
</dbReference>
<evidence type="ECO:0000313" key="1">
    <source>
        <dbReference type="EMBL" id="GGK07572.1"/>
    </source>
</evidence>
<keyword evidence="2" id="KW-1185">Reference proteome</keyword>
<dbReference type="SUPFAM" id="SSF50814">
    <property type="entry name" value="Lipocalins"/>
    <property type="match status" value="1"/>
</dbReference>
<accession>A0A8J3FCX4</accession>
<proteinExistence type="predicted"/>
<dbReference type="InterPro" id="IPR012674">
    <property type="entry name" value="Calycin"/>
</dbReference>
<dbReference type="EMBL" id="BMOF01000064">
    <property type="protein sequence ID" value="GGK07572.1"/>
    <property type="molecule type" value="Genomic_DNA"/>
</dbReference>
<dbReference type="AlphaFoldDB" id="A0A8J3FCX4"/>
<gene>
    <name evidence="1" type="ORF">GCM10007043_21990</name>
</gene>
<sequence>MDRGRPVRIEVATVADGQREAFVYTGVLYRRPEGWYIRYDEEQDDGRVSTTLKVQPNRVVLLRRGARTMEQAFVPGAVTPGTFGTPYGRFALTTHTRTVDVEETQEPSGLVVRIAYAWTLGGEPMGERRLTVIVKEGDARPCTQPNR</sequence>
<reference evidence="1" key="2">
    <citation type="submission" date="2020-09" db="EMBL/GenBank/DDBJ databases">
        <authorList>
            <person name="Sun Q."/>
            <person name="Ohkuma M."/>
        </authorList>
    </citation>
    <scope>NUCLEOTIDE SEQUENCE</scope>
    <source>
        <strain evidence="1">JCM 14719</strain>
    </source>
</reference>
<dbReference type="Gene3D" id="2.40.128.20">
    <property type="match status" value="1"/>
</dbReference>
<protein>
    <recommendedName>
        <fullName evidence="3">DUF1934 domain-containing protein</fullName>
    </recommendedName>
</protein>
<evidence type="ECO:0008006" key="3">
    <source>
        <dbReference type="Google" id="ProtNLM"/>
    </source>
</evidence>
<organism evidence="1 2">
    <name type="scientific">Calditerricola satsumensis</name>
    <dbReference type="NCBI Taxonomy" id="373054"/>
    <lineage>
        <taxon>Bacteria</taxon>
        <taxon>Bacillati</taxon>
        <taxon>Bacillota</taxon>
        <taxon>Bacilli</taxon>
        <taxon>Bacillales</taxon>
        <taxon>Bacillaceae</taxon>
        <taxon>Calditerricola</taxon>
    </lineage>
</organism>
<name>A0A8J3FCX4_9BACI</name>
<reference evidence="1" key="1">
    <citation type="journal article" date="2014" name="Int. J. Syst. Evol. Microbiol.">
        <title>Complete genome sequence of Corynebacterium casei LMG S-19264T (=DSM 44701T), isolated from a smear-ripened cheese.</title>
        <authorList>
            <consortium name="US DOE Joint Genome Institute (JGI-PGF)"/>
            <person name="Walter F."/>
            <person name="Albersmeier A."/>
            <person name="Kalinowski J."/>
            <person name="Ruckert C."/>
        </authorList>
    </citation>
    <scope>NUCLEOTIDE SEQUENCE</scope>
    <source>
        <strain evidence="1">JCM 14719</strain>
    </source>
</reference>